<dbReference type="AlphaFoldDB" id="A0A4C1W9Y6"/>
<dbReference type="Proteomes" id="UP000299102">
    <property type="component" value="Unassembled WGS sequence"/>
</dbReference>
<evidence type="ECO:0000313" key="2">
    <source>
        <dbReference type="Proteomes" id="UP000299102"/>
    </source>
</evidence>
<comment type="caution">
    <text evidence="1">The sequence shown here is derived from an EMBL/GenBank/DDBJ whole genome shotgun (WGS) entry which is preliminary data.</text>
</comment>
<dbReference type="EMBL" id="BGZK01000518">
    <property type="protein sequence ID" value="GBP48198.1"/>
    <property type="molecule type" value="Genomic_DNA"/>
</dbReference>
<protein>
    <submittedName>
        <fullName evidence="1">Uncharacterized protein</fullName>
    </submittedName>
</protein>
<organism evidence="1 2">
    <name type="scientific">Eumeta variegata</name>
    <name type="common">Bagworm moth</name>
    <name type="synonym">Eumeta japonica</name>
    <dbReference type="NCBI Taxonomy" id="151549"/>
    <lineage>
        <taxon>Eukaryota</taxon>
        <taxon>Metazoa</taxon>
        <taxon>Ecdysozoa</taxon>
        <taxon>Arthropoda</taxon>
        <taxon>Hexapoda</taxon>
        <taxon>Insecta</taxon>
        <taxon>Pterygota</taxon>
        <taxon>Neoptera</taxon>
        <taxon>Endopterygota</taxon>
        <taxon>Lepidoptera</taxon>
        <taxon>Glossata</taxon>
        <taxon>Ditrysia</taxon>
        <taxon>Tineoidea</taxon>
        <taxon>Psychidae</taxon>
        <taxon>Oiketicinae</taxon>
        <taxon>Eumeta</taxon>
    </lineage>
</organism>
<sequence>MDRLVRVLEPYCGQLVENGSDSSVMAPDRPFPFPHSSLPTIILSKKKLIRLFAIRNAIKNVCTSLVFVRNAFLRLDYCQRELMTHEMTGLRHMPNKQNLYLLGILAHPYTS</sequence>
<name>A0A4C1W9Y6_EUMVA</name>
<evidence type="ECO:0000313" key="1">
    <source>
        <dbReference type="EMBL" id="GBP48198.1"/>
    </source>
</evidence>
<accession>A0A4C1W9Y6</accession>
<keyword evidence="2" id="KW-1185">Reference proteome</keyword>
<gene>
    <name evidence="1" type="ORF">EVAR_27585_1</name>
</gene>
<proteinExistence type="predicted"/>
<reference evidence="1 2" key="1">
    <citation type="journal article" date="2019" name="Commun. Biol.">
        <title>The bagworm genome reveals a unique fibroin gene that provides high tensile strength.</title>
        <authorList>
            <person name="Kono N."/>
            <person name="Nakamura H."/>
            <person name="Ohtoshi R."/>
            <person name="Tomita M."/>
            <person name="Numata K."/>
            <person name="Arakawa K."/>
        </authorList>
    </citation>
    <scope>NUCLEOTIDE SEQUENCE [LARGE SCALE GENOMIC DNA]</scope>
</reference>